<dbReference type="PANTHER" id="PTHR35579">
    <property type="entry name" value="CRISPR SYSTEM CMS ENDORIBONUCLEASE CSM3"/>
    <property type="match status" value="1"/>
</dbReference>
<dbReference type="CDD" id="cd09726">
    <property type="entry name" value="RAMP_I_III"/>
    <property type="match status" value="1"/>
</dbReference>
<dbReference type="InterPro" id="IPR005537">
    <property type="entry name" value="RAMP_III_fam"/>
</dbReference>
<dbReference type="InterPro" id="IPR052216">
    <property type="entry name" value="CRISPR_Csm3_endoribonuclease"/>
</dbReference>
<proteinExistence type="predicted"/>
<dbReference type="Proteomes" id="UP000325212">
    <property type="component" value="Unassembled WGS sequence"/>
</dbReference>
<accession>A0AAV3VZ53</accession>
<evidence type="ECO:0000256" key="1">
    <source>
        <dbReference type="ARBA" id="ARBA00023118"/>
    </source>
</evidence>
<protein>
    <recommendedName>
        <fullName evidence="2">CRISPR type III-associated protein domain-containing protein</fullName>
    </recommendedName>
</protein>
<evidence type="ECO:0000313" key="3">
    <source>
        <dbReference type="EMBL" id="GEA30796.1"/>
    </source>
</evidence>
<evidence type="ECO:0000259" key="2">
    <source>
        <dbReference type="Pfam" id="PF03787"/>
    </source>
</evidence>
<gene>
    <name evidence="3" type="ORF">CDIOL_17190</name>
</gene>
<dbReference type="GO" id="GO:0051607">
    <property type="term" value="P:defense response to virus"/>
    <property type="evidence" value="ECO:0007669"/>
    <property type="project" value="UniProtKB-KW"/>
</dbReference>
<dbReference type="RefSeq" id="WP_039773600.1">
    <property type="nucleotide sequence ID" value="NZ_BJLA01000004.1"/>
</dbReference>
<reference evidence="3 4" key="1">
    <citation type="submission" date="2019-06" db="EMBL/GenBank/DDBJ databases">
        <title>Draft genome sequence of Clostridium diolis DSM 15410.</title>
        <authorList>
            <person name="Kobayashi H."/>
            <person name="Tanizawa Y."/>
            <person name="Tohno M."/>
        </authorList>
    </citation>
    <scope>NUCLEOTIDE SEQUENCE [LARGE SCALE GENOMIC DNA]</scope>
    <source>
        <strain evidence="3 4">DSM 15410</strain>
    </source>
</reference>
<comment type="caution">
    <text evidence="3">The sequence shown here is derived from an EMBL/GenBank/DDBJ whole genome shotgun (WGS) entry which is preliminary data.</text>
</comment>
<name>A0AAV3VZ53_9CLOT</name>
<dbReference type="PANTHER" id="PTHR35579:SF6">
    <property type="entry name" value="DUF324 DOMAIN-CONTAINING PROTEIN"/>
    <property type="match status" value="1"/>
</dbReference>
<organism evidence="3 4">
    <name type="scientific">Clostridium diolis</name>
    <dbReference type="NCBI Taxonomy" id="223919"/>
    <lineage>
        <taxon>Bacteria</taxon>
        <taxon>Bacillati</taxon>
        <taxon>Bacillota</taxon>
        <taxon>Clostridia</taxon>
        <taxon>Eubacteriales</taxon>
        <taxon>Clostridiaceae</taxon>
        <taxon>Clostridium</taxon>
    </lineage>
</organism>
<dbReference type="AlphaFoldDB" id="A0AAV3VZ53"/>
<keyword evidence="1" id="KW-0051">Antiviral defense</keyword>
<keyword evidence="4" id="KW-1185">Reference proteome</keyword>
<dbReference type="Pfam" id="PF03787">
    <property type="entry name" value="RAMPs"/>
    <property type="match status" value="1"/>
</dbReference>
<evidence type="ECO:0000313" key="4">
    <source>
        <dbReference type="Proteomes" id="UP000325212"/>
    </source>
</evidence>
<sequence length="169" mass="18908">MSIEIYKVTIKTETPFNISSGTQDSGFIKDVSIKDANGKPYISGSTIKGKIRENYRMIQGEEKTKELFGDGGYRPSKIIVDNFYLTENEYSSNIRYGNAIDRYRKVTLDKALYSKEVISGTFHGEIEVNYNGDDSMKENLYLAIKMITSIGGSKSTGLGKVNIDIEEVV</sequence>
<dbReference type="EMBL" id="BJLA01000004">
    <property type="protein sequence ID" value="GEA30796.1"/>
    <property type="molecule type" value="Genomic_DNA"/>
</dbReference>
<feature type="domain" description="CRISPR type III-associated protein" evidence="2">
    <location>
        <begin position="9"/>
        <end position="161"/>
    </location>
</feature>